<evidence type="ECO:0000313" key="2">
    <source>
        <dbReference type="Proteomes" id="UP000221949"/>
    </source>
</evidence>
<reference evidence="2" key="1">
    <citation type="submission" date="2016-06" db="EMBL/GenBank/DDBJ databases">
        <authorList>
            <person name="Berg J.A."/>
            <person name="Stratton M.L."/>
            <person name="Esplin I.D."/>
            <person name="Jensen G.L."/>
            <person name="Merrill B.D."/>
            <person name="Breakwell D.P."/>
            <person name="Hope S."/>
            <person name="Grose J.H."/>
        </authorList>
    </citation>
    <scope>NUCLEOTIDE SEQUENCE [LARGE SCALE GENOMIC DNA]</scope>
</reference>
<proteinExistence type="predicted"/>
<organism evidence="1 2">
    <name type="scientific">Erwinia phage vB_EamM_Stratton</name>
    <dbReference type="NCBI Taxonomy" id="1883378"/>
    <lineage>
        <taxon>Viruses</taxon>
        <taxon>Duplodnaviria</taxon>
        <taxon>Heunggongvirae</taxon>
        <taxon>Uroviricota</taxon>
        <taxon>Caudoviricetes</taxon>
        <taxon>Chimalliviridae</taxon>
        <taxon>Erskinevirus</taxon>
        <taxon>Erskinevirus EaH2</taxon>
    </lineage>
</organism>
<dbReference type="EMBL" id="KX397373">
    <property type="protein sequence ID" value="ANZ50608.1"/>
    <property type="molecule type" value="Genomic_DNA"/>
</dbReference>
<sequence length="68" mass="7096">MISLKNIRDKMVQVEGYIKTADANSFIATQGTVSTTNNLAGLPLSHYNCGGSCSWTCSGGCSHGAGNR</sequence>
<evidence type="ECO:0000313" key="1">
    <source>
        <dbReference type="EMBL" id="ANZ50608.1"/>
    </source>
</evidence>
<gene>
    <name evidence="1" type="ORF">STRATTON_183</name>
</gene>
<protein>
    <submittedName>
        <fullName evidence="1">Uncharacterized protein</fullName>
    </submittedName>
</protein>
<name>A0A1B2IH73_9CAUD</name>
<dbReference type="Proteomes" id="UP000221949">
    <property type="component" value="Segment"/>
</dbReference>
<accession>A0A1B2IH73</accession>